<proteinExistence type="predicted"/>
<dbReference type="Proteomes" id="UP001152523">
    <property type="component" value="Unassembled WGS sequence"/>
</dbReference>
<accession>A0AAV0DFD7</accession>
<keyword evidence="2" id="KW-1185">Reference proteome</keyword>
<dbReference type="EMBL" id="CAMAPF010000094">
    <property type="protein sequence ID" value="CAH9097625.1"/>
    <property type="molecule type" value="Genomic_DNA"/>
</dbReference>
<protein>
    <submittedName>
        <fullName evidence="1">Uncharacterized protein</fullName>
    </submittedName>
</protein>
<reference evidence="1" key="1">
    <citation type="submission" date="2022-07" db="EMBL/GenBank/DDBJ databases">
        <authorList>
            <person name="Macas J."/>
            <person name="Novak P."/>
            <person name="Neumann P."/>
        </authorList>
    </citation>
    <scope>NUCLEOTIDE SEQUENCE</scope>
</reference>
<evidence type="ECO:0000313" key="2">
    <source>
        <dbReference type="Proteomes" id="UP001152523"/>
    </source>
</evidence>
<sequence>MTVTGNSLPLHQRRRLFSVLGTATPTMAKALSLFGSSVRRSLGKVSGELAVLGQQEMLGLILGPRLLQPQILLSTMILGHNFSNTPIFSPTEAKCFFSNFYVNCQILKLIQKKKNNYKNYEMEYFNNIASNFNLKGRVIR</sequence>
<evidence type="ECO:0000313" key="1">
    <source>
        <dbReference type="EMBL" id="CAH9097625.1"/>
    </source>
</evidence>
<gene>
    <name evidence="1" type="ORF">CEPIT_LOCUS14126</name>
</gene>
<name>A0AAV0DFD7_9ASTE</name>
<comment type="caution">
    <text evidence="1">The sequence shown here is derived from an EMBL/GenBank/DDBJ whole genome shotgun (WGS) entry which is preliminary data.</text>
</comment>
<dbReference type="AlphaFoldDB" id="A0AAV0DFD7"/>
<organism evidence="1 2">
    <name type="scientific">Cuscuta epithymum</name>
    <dbReference type="NCBI Taxonomy" id="186058"/>
    <lineage>
        <taxon>Eukaryota</taxon>
        <taxon>Viridiplantae</taxon>
        <taxon>Streptophyta</taxon>
        <taxon>Embryophyta</taxon>
        <taxon>Tracheophyta</taxon>
        <taxon>Spermatophyta</taxon>
        <taxon>Magnoliopsida</taxon>
        <taxon>eudicotyledons</taxon>
        <taxon>Gunneridae</taxon>
        <taxon>Pentapetalae</taxon>
        <taxon>asterids</taxon>
        <taxon>lamiids</taxon>
        <taxon>Solanales</taxon>
        <taxon>Convolvulaceae</taxon>
        <taxon>Cuscuteae</taxon>
        <taxon>Cuscuta</taxon>
        <taxon>Cuscuta subgen. Cuscuta</taxon>
    </lineage>
</organism>